<protein>
    <submittedName>
        <fullName evidence="2">Uncharacterized protein</fullName>
    </submittedName>
</protein>
<keyword evidence="1" id="KW-0812">Transmembrane</keyword>
<gene>
    <name evidence="2" type="ORF">ACFSCX_07240</name>
</gene>
<sequence length="86" mass="9553">MEKNMVVSFICLGIYTLLFLLIVNHVTFGSYGKLVIISMCISPLIGILFGLKSRNRPSKWLVIILNSLALFTIIYLLVLGFGMGEA</sequence>
<name>A0ABW4LN73_9BACI</name>
<proteinExistence type="predicted"/>
<comment type="caution">
    <text evidence="2">The sequence shown here is derived from an EMBL/GenBank/DDBJ whole genome shotgun (WGS) entry which is preliminary data.</text>
</comment>
<feature type="transmembrane region" description="Helical" evidence="1">
    <location>
        <begin position="34"/>
        <end position="51"/>
    </location>
</feature>
<dbReference type="RefSeq" id="WP_377927505.1">
    <property type="nucleotide sequence ID" value="NZ_JBHUEM010000007.1"/>
</dbReference>
<evidence type="ECO:0000256" key="1">
    <source>
        <dbReference type="SAM" id="Phobius"/>
    </source>
</evidence>
<evidence type="ECO:0000313" key="3">
    <source>
        <dbReference type="Proteomes" id="UP001597214"/>
    </source>
</evidence>
<organism evidence="2 3">
    <name type="scientific">Bacillus salitolerans</name>
    <dbReference type="NCBI Taxonomy" id="1437434"/>
    <lineage>
        <taxon>Bacteria</taxon>
        <taxon>Bacillati</taxon>
        <taxon>Bacillota</taxon>
        <taxon>Bacilli</taxon>
        <taxon>Bacillales</taxon>
        <taxon>Bacillaceae</taxon>
        <taxon>Bacillus</taxon>
    </lineage>
</organism>
<keyword evidence="3" id="KW-1185">Reference proteome</keyword>
<dbReference type="EMBL" id="JBHUEM010000007">
    <property type="protein sequence ID" value="MFD1736356.1"/>
    <property type="molecule type" value="Genomic_DNA"/>
</dbReference>
<evidence type="ECO:0000313" key="2">
    <source>
        <dbReference type="EMBL" id="MFD1736356.1"/>
    </source>
</evidence>
<feature type="transmembrane region" description="Helical" evidence="1">
    <location>
        <begin position="63"/>
        <end position="83"/>
    </location>
</feature>
<reference evidence="3" key="1">
    <citation type="journal article" date="2019" name="Int. J. Syst. Evol. Microbiol.">
        <title>The Global Catalogue of Microorganisms (GCM) 10K type strain sequencing project: providing services to taxonomists for standard genome sequencing and annotation.</title>
        <authorList>
            <consortium name="The Broad Institute Genomics Platform"/>
            <consortium name="The Broad Institute Genome Sequencing Center for Infectious Disease"/>
            <person name="Wu L."/>
            <person name="Ma J."/>
        </authorList>
    </citation>
    <scope>NUCLEOTIDE SEQUENCE [LARGE SCALE GENOMIC DNA]</scope>
    <source>
        <strain evidence="3">CCUG 49339</strain>
    </source>
</reference>
<keyword evidence="1" id="KW-1133">Transmembrane helix</keyword>
<accession>A0ABW4LN73</accession>
<dbReference type="Proteomes" id="UP001597214">
    <property type="component" value="Unassembled WGS sequence"/>
</dbReference>
<feature type="transmembrane region" description="Helical" evidence="1">
    <location>
        <begin position="7"/>
        <end position="28"/>
    </location>
</feature>
<keyword evidence="1" id="KW-0472">Membrane</keyword>